<keyword evidence="1" id="KW-0472">Membrane</keyword>
<reference evidence="2 3" key="1">
    <citation type="journal article" date="2016" name="Nat. Commun.">
        <title>Thousands of microbial genomes shed light on interconnected biogeochemical processes in an aquifer system.</title>
        <authorList>
            <person name="Anantharaman K."/>
            <person name="Brown C.T."/>
            <person name="Hug L.A."/>
            <person name="Sharon I."/>
            <person name="Castelle C.J."/>
            <person name="Probst A.J."/>
            <person name="Thomas B.C."/>
            <person name="Singh A."/>
            <person name="Wilkins M.J."/>
            <person name="Karaoz U."/>
            <person name="Brodie E.L."/>
            <person name="Williams K.H."/>
            <person name="Hubbard S.S."/>
            <person name="Banfield J.F."/>
        </authorList>
    </citation>
    <scope>NUCLEOTIDE SEQUENCE [LARGE SCALE GENOMIC DNA]</scope>
</reference>
<accession>A0A1F5Z8N3</accession>
<keyword evidence="1" id="KW-1133">Transmembrane helix</keyword>
<dbReference type="Proteomes" id="UP000176854">
    <property type="component" value="Unassembled WGS sequence"/>
</dbReference>
<sequence length="81" mass="9164">MTHSPLAPHIRRVQSLLSLSMILTMIAALFMIAAAPYSPWCRISKVTAKKSVTDRFFYTLSDNRSLWSKAEFSVGDRVCLE</sequence>
<evidence type="ECO:0000256" key="1">
    <source>
        <dbReference type="SAM" id="Phobius"/>
    </source>
</evidence>
<dbReference type="EMBL" id="MFJC01000049">
    <property type="protein sequence ID" value="OGG08733.1"/>
    <property type="molecule type" value="Genomic_DNA"/>
</dbReference>
<evidence type="ECO:0000313" key="2">
    <source>
        <dbReference type="EMBL" id="OGG08733.1"/>
    </source>
</evidence>
<proteinExistence type="predicted"/>
<keyword evidence="1" id="KW-0812">Transmembrane</keyword>
<dbReference type="AlphaFoldDB" id="A0A1F5Z8N3"/>
<evidence type="ECO:0000313" key="3">
    <source>
        <dbReference type="Proteomes" id="UP000176854"/>
    </source>
</evidence>
<organism evidence="2 3">
    <name type="scientific">Candidatus Gottesmanbacteria bacterium RBG_16_43_7</name>
    <dbReference type="NCBI Taxonomy" id="1798373"/>
    <lineage>
        <taxon>Bacteria</taxon>
        <taxon>Candidatus Gottesmaniibacteriota</taxon>
    </lineage>
</organism>
<name>A0A1F5Z8N3_9BACT</name>
<gene>
    <name evidence="2" type="ORF">A2154_03940</name>
</gene>
<comment type="caution">
    <text evidence="2">The sequence shown here is derived from an EMBL/GenBank/DDBJ whole genome shotgun (WGS) entry which is preliminary data.</text>
</comment>
<protein>
    <submittedName>
        <fullName evidence="2">Uncharacterized protein</fullName>
    </submittedName>
</protein>
<feature type="transmembrane region" description="Helical" evidence="1">
    <location>
        <begin position="16"/>
        <end position="37"/>
    </location>
</feature>